<dbReference type="SMART" id="SM00054">
    <property type="entry name" value="EFh"/>
    <property type="match status" value="3"/>
</dbReference>
<evidence type="ECO:0000313" key="5">
    <source>
        <dbReference type="Proteomes" id="UP001642484"/>
    </source>
</evidence>
<dbReference type="InterPro" id="IPR050145">
    <property type="entry name" value="Centrin_CML-like"/>
</dbReference>
<proteinExistence type="predicted"/>
<dbReference type="Pfam" id="PF13499">
    <property type="entry name" value="EF-hand_7"/>
    <property type="match status" value="1"/>
</dbReference>
<protein>
    <recommendedName>
        <fullName evidence="3">EF-hand domain-containing protein</fullName>
    </recommendedName>
</protein>
<dbReference type="InterPro" id="IPR002048">
    <property type="entry name" value="EF_hand_dom"/>
</dbReference>
<dbReference type="CDD" id="cd00051">
    <property type="entry name" value="EFh"/>
    <property type="match status" value="1"/>
</dbReference>
<evidence type="ECO:0000313" key="4">
    <source>
        <dbReference type="EMBL" id="CAK9037302.1"/>
    </source>
</evidence>
<organism evidence="4 5">
    <name type="scientific">Durusdinium trenchii</name>
    <dbReference type="NCBI Taxonomy" id="1381693"/>
    <lineage>
        <taxon>Eukaryota</taxon>
        <taxon>Sar</taxon>
        <taxon>Alveolata</taxon>
        <taxon>Dinophyceae</taxon>
        <taxon>Suessiales</taxon>
        <taxon>Symbiodiniaceae</taxon>
        <taxon>Durusdinium</taxon>
    </lineage>
</organism>
<dbReference type="PROSITE" id="PS00018">
    <property type="entry name" value="EF_HAND_1"/>
    <property type="match status" value="1"/>
</dbReference>
<keyword evidence="1" id="KW-0677">Repeat</keyword>
<dbReference type="Gene3D" id="1.10.238.10">
    <property type="entry name" value="EF-hand"/>
    <property type="match status" value="1"/>
</dbReference>
<dbReference type="PROSITE" id="PS50222">
    <property type="entry name" value="EF_HAND_2"/>
    <property type="match status" value="3"/>
</dbReference>
<name>A0ABP0LDQ9_9DINO</name>
<evidence type="ECO:0000256" key="2">
    <source>
        <dbReference type="ARBA" id="ARBA00022837"/>
    </source>
</evidence>
<feature type="domain" description="EF-hand" evidence="3">
    <location>
        <begin position="52"/>
        <end position="87"/>
    </location>
</feature>
<dbReference type="EMBL" id="CAXAMN010012114">
    <property type="protein sequence ID" value="CAK9037302.1"/>
    <property type="molecule type" value="Genomic_DNA"/>
</dbReference>
<feature type="domain" description="EF-hand" evidence="3">
    <location>
        <begin position="126"/>
        <end position="161"/>
    </location>
</feature>
<accession>A0ABP0LDQ9</accession>
<sequence length="195" mass="22187">MTDSTEVFPARRGRTVLAVQEEELDAVIAKAEEEVTQDFDPQDYVRPGITEAEVREMKAAFDLLDADGRGRIHLEDIIDSLENLGWDRLEQEPLMVAVRACRRKGHKMDFAGFMDAIAPLLTAAEPTQESVRRAWRLLDENRKGHLDIEDLSRAVHNFGLELSVEELRDMVAYCDGNGSGEITFDEFYQMLSRNQ</sequence>
<gene>
    <name evidence="4" type="ORF">CCMP2556_LOCUS20633</name>
</gene>
<dbReference type="PANTHER" id="PTHR23050">
    <property type="entry name" value="CALCIUM BINDING PROTEIN"/>
    <property type="match status" value="1"/>
</dbReference>
<evidence type="ECO:0000259" key="3">
    <source>
        <dbReference type="PROSITE" id="PS50222"/>
    </source>
</evidence>
<dbReference type="InterPro" id="IPR011992">
    <property type="entry name" value="EF-hand-dom_pair"/>
</dbReference>
<dbReference type="SUPFAM" id="SSF47473">
    <property type="entry name" value="EF-hand"/>
    <property type="match status" value="1"/>
</dbReference>
<evidence type="ECO:0000256" key="1">
    <source>
        <dbReference type="ARBA" id="ARBA00022737"/>
    </source>
</evidence>
<reference evidence="4 5" key="1">
    <citation type="submission" date="2024-02" db="EMBL/GenBank/DDBJ databases">
        <authorList>
            <person name="Chen Y."/>
            <person name="Shah S."/>
            <person name="Dougan E. K."/>
            <person name="Thang M."/>
            <person name="Chan C."/>
        </authorList>
    </citation>
    <scope>NUCLEOTIDE SEQUENCE [LARGE SCALE GENOMIC DNA]</scope>
</reference>
<comment type="caution">
    <text evidence="4">The sequence shown here is derived from an EMBL/GenBank/DDBJ whole genome shotgun (WGS) entry which is preliminary data.</text>
</comment>
<keyword evidence="2" id="KW-0106">Calcium</keyword>
<feature type="domain" description="EF-hand" evidence="3">
    <location>
        <begin position="162"/>
        <end position="195"/>
    </location>
</feature>
<keyword evidence="5" id="KW-1185">Reference proteome</keyword>
<dbReference type="InterPro" id="IPR018247">
    <property type="entry name" value="EF_Hand_1_Ca_BS"/>
</dbReference>
<dbReference type="Proteomes" id="UP001642484">
    <property type="component" value="Unassembled WGS sequence"/>
</dbReference>